<evidence type="ECO:0000313" key="3">
    <source>
        <dbReference type="Proteomes" id="UP001189429"/>
    </source>
</evidence>
<sequence length="144" mass="16151">MAAASNPASPSSVSFQEAPLRRWRRRATRCCRPRRRACGEQPPRRRGFDTYKAPRRLSAGVVPVHKFEDDHHSYFVPASMRHAGEHKIQGNYSLPKLSKDRKLAATVGDGTGFRCQGAGADWWPQPTGAAYEKPMTQYQLTHGC</sequence>
<feature type="region of interest" description="Disordered" evidence="1">
    <location>
        <begin position="1"/>
        <end position="20"/>
    </location>
</feature>
<organism evidence="2 3">
    <name type="scientific">Prorocentrum cordatum</name>
    <dbReference type="NCBI Taxonomy" id="2364126"/>
    <lineage>
        <taxon>Eukaryota</taxon>
        <taxon>Sar</taxon>
        <taxon>Alveolata</taxon>
        <taxon>Dinophyceae</taxon>
        <taxon>Prorocentrales</taxon>
        <taxon>Prorocentraceae</taxon>
        <taxon>Prorocentrum</taxon>
    </lineage>
</organism>
<dbReference type="Proteomes" id="UP001189429">
    <property type="component" value="Unassembled WGS sequence"/>
</dbReference>
<accession>A0ABN9VJK3</accession>
<proteinExistence type="predicted"/>
<reference evidence="2" key="1">
    <citation type="submission" date="2023-10" db="EMBL/GenBank/DDBJ databases">
        <authorList>
            <person name="Chen Y."/>
            <person name="Shah S."/>
            <person name="Dougan E. K."/>
            <person name="Thang M."/>
            <person name="Chan C."/>
        </authorList>
    </citation>
    <scope>NUCLEOTIDE SEQUENCE [LARGE SCALE GENOMIC DNA]</scope>
</reference>
<evidence type="ECO:0000256" key="1">
    <source>
        <dbReference type="SAM" id="MobiDB-lite"/>
    </source>
</evidence>
<name>A0ABN9VJK3_9DINO</name>
<gene>
    <name evidence="2" type="ORF">PCOR1329_LOCUS58609</name>
</gene>
<dbReference type="EMBL" id="CAUYUJ010017275">
    <property type="protein sequence ID" value="CAK0873384.1"/>
    <property type="molecule type" value="Genomic_DNA"/>
</dbReference>
<feature type="compositionally biased region" description="Low complexity" evidence="1">
    <location>
        <begin position="1"/>
        <end position="12"/>
    </location>
</feature>
<evidence type="ECO:0000313" key="2">
    <source>
        <dbReference type="EMBL" id="CAK0873384.1"/>
    </source>
</evidence>
<protein>
    <submittedName>
        <fullName evidence="2">Uncharacterized protein</fullName>
    </submittedName>
</protein>
<comment type="caution">
    <text evidence="2">The sequence shown here is derived from an EMBL/GenBank/DDBJ whole genome shotgun (WGS) entry which is preliminary data.</text>
</comment>
<keyword evidence="3" id="KW-1185">Reference proteome</keyword>